<organism evidence="2 3">
    <name type="scientific">Rhipicephalus sanguineus</name>
    <name type="common">Brown dog tick</name>
    <name type="synonym">Ixodes sanguineus</name>
    <dbReference type="NCBI Taxonomy" id="34632"/>
    <lineage>
        <taxon>Eukaryota</taxon>
        <taxon>Metazoa</taxon>
        <taxon>Ecdysozoa</taxon>
        <taxon>Arthropoda</taxon>
        <taxon>Chelicerata</taxon>
        <taxon>Arachnida</taxon>
        <taxon>Acari</taxon>
        <taxon>Parasitiformes</taxon>
        <taxon>Ixodida</taxon>
        <taxon>Ixodoidea</taxon>
        <taxon>Ixodidae</taxon>
        <taxon>Rhipicephalinae</taxon>
        <taxon>Rhipicephalus</taxon>
        <taxon>Rhipicephalus</taxon>
    </lineage>
</organism>
<dbReference type="AlphaFoldDB" id="A0A9D4PIE8"/>
<feature type="region of interest" description="Disordered" evidence="1">
    <location>
        <begin position="107"/>
        <end position="135"/>
    </location>
</feature>
<evidence type="ECO:0000313" key="3">
    <source>
        <dbReference type="Proteomes" id="UP000821837"/>
    </source>
</evidence>
<dbReference type="EMBL" id="JABSTV010001253">
    <property type="protein sequence ID" value="KAH7943369.1"/>
    <property type="molecule type" value="Genomic_DNA"/>
</dbReference>
<protein>
    <submittedName>
        <fullName evidence="2">Uncharacterized protein</fullName>
    </submittedName>
</protein>
<name>A0A9D4PIE8_RHISA</name>
<dbReference type="Proteomes" id="UP000821837">
    <property type="component" value="Unassembled WGS sequence"/>
</dbReference>
<evidence type="ECO:0000313" key="2">
    <source>
        <dbReference type="EMBL" id="KAH7943369.1"/>
    </source>
</evidence>
<keyword evidence="3" id="KW-1185">Reference proteome</keyword>
<accession>A0A9D4PIE8</accession>
<evidence type="ECO:0000256" key="1">
    <source>
        <dbReference type="SAM" id="MobiDB-lite"/>
    </source>
</evidence>
<sequence length="135" mass="14763">MSLTYPKHQCTVRIRPNIRKSGDPKSTLFAEQPASMLPRLFPPVKAFNPSYSQALFTQLDAILALNGVTAPPVMHAVLLNCYGETYRSLRWSRREFPASPLSQRVVPAGLQPSFNHDDPSLITAPSTADPATGAS</sequence>
<reference evidence="2" key="2">
    <citation type="submission" date="2021-09" db="EMBL/GenBank/DDBJ databases">
        <authorList>
            <person name="Jia N."/>
            <person name="Wang J."/>
            <person name="Shi W."/>
            <person name="Du L."/>
            <person name="Sun Y."/>
            <person name="Zhan W."/>
            <person name="Jiang J."/>
            <person name="Wang Q."/>
            <person name="Zhang B."/>
            <person name="Ji P."/>
            <person name="Sakyi L.B."/>
            <person name="Cui X."/>
            <person name="Yuan T."/>
            <person name="Jiang B."/>
            <person name="Yang W."/>
            <person name="Lam T.T.-Y."/>
            <person name="Chang Q."/>
            <person name="Ding S."/>
            <person name="Wang X."/>
            <person name="Zhu J."/>
            <person name="Ruan X."/>
            <person name="Zhao L."/>
            <person name="Wei J."/>
            <person name="Que T."/>
            <person name="Du C."/>
            <person name="Cheng J."/>
            <person name="Dai P."/>
            <person name="Han X."/>
            <person name="Huang E."/>
            <person name="Gao Y."/>
            <person name="Liu J."/>
            <person name="Shao H."/>
            <person name="Ye R."/>
            <person name="Li L."/>
            <person name="Wei W."/>
            <person name="Wang X."/>
            <person name="Wang C."/>
            <person name="Huo Q."/>
            <person name="Li W."/>
            <person name="Guo W."/>
            <person name="Chen H."/>
            <person name="Chen S."/>
            <person name="Zhou L."/>
            <person name="Zhou L."/>
            <person name="Ni X."/>
            <person name="Tian J."/>
            <person name="Zhou Y."/>
            <person name="Sheng Y."/>
            <person name="Liu T."/>
            <person name="Pan Y."/>
            <person name="Xia L."/>
            <person name="Li J."/>
            <person name="Zhao F."/>
            <person name="Cao W."/>
        </authorList>
    </citation>
    <scope>NUCLEOTIDE SEQUENCE</scope>
    <source>
        <strain evidence="2">Rsan-2018</strain>
        <tissue evidence="2">Larvae</tissue>
    </source>
</reference>
<reference evidence="2" key="1">
    <citation type="journal article" date="2020" name="Cell">
        <title>Large-Scale Comparative Analyses of Tick Genomes Elucidate Their Genetic Diversity and Vector Capacities.</title>
        <authorList>
            <consortium name="Tick Genome and Microbiome Consortium (TIGMIC)"/>
            <person name="Jia N."/>
            <person name="Wang J."/>
            <person name="Shi W."/>
            <person name="Du L."/>
            <person name="Sun Y."/>
            <person name="Zhan W."/>
            <person name="Jiang J.F."/>
            <person name="Wang Q."/>
            <person name="Zhang B."/>
            <person name="Ji P."/>
            <person name="Bell-Sakyi L."/>
            <person name="Cui X.M."/>
            <person name="Yuan T.T."/>
            <person name="Jiang B.G."/>
            <person name="Yang W.F."/>
            <person name="Lam T.T."/>
            <person name="Chang Q.C."/>
            <person name="Ding S.J."/>
            <person name="Wang X.J."/>
            <person name="Zhu J.G."/>
            <person name="Ruan X.D."/>
            <person name="Zhao L."/>
            <person name="Wei J.T."/>
            <person name="Ye R.Z."/>
            <person name="Que T.C."/>
            <person name="Du C.H."/>
            <person name="Zhou Y.H."/>
            <person name="Cheng J.X."/>
            <person name="Dai P.F."/>
            <person name="Guo W.B."/>
            <person name="Han X.H."/>
            <person name="Huang E.J."/>
            <person name="Li L.F."/>
            <person name="Wei W."/>
            <person name="Gao Y.C."/>
            <person name="Liu J.Z."/>
            <person name="Shao H.Z."/>
            <person name="Wang X."/>
            <person name="Wang C.C."/>
            <person name="Yang T.C."/>
            <person name="Huo Q.B."/>
            <person name="Li W."/>
            <person name="Chen H.Y."/>
            <person name="Chen S.E."/>
            <person name="Zhou L.G."/>
            <person name="Ni X.B."/>
            <person name="Tian J.H."/>
            <person name="Sheng Y."/>
            <person name="Liu T."/>
            <person name="Pan Y.S."/>
            <person name="Xia L.Y."/>
            <person name="Li J."/>
            <person name="Zhao F."/>
            <person name="Cao W.C."/>
        </authorList>
    </citation>
    <scope>NUCLEOTIDE SEQUENCE</scope>
    <source>
        <strain evidence="2">Rsan-2018</strain>
    </source>
</reference>
<gene>
    <name evidence="2" type="ORF">HPB52_007282</name>
</gene>
<proteinExistence type="predicted"/>
<comment type="caution">
    <text evidence="2">The sequence shown here is derived from an EMBL/GenBank/DDBJ whole genome shotgun (WGS) entry which is preliminary data.</text>
</comment>